<dbReference type="InterPro" id="IPR050681">
    <property type="entry name" value="CDF/SLC30A"/>
</dbReference>
<feature type="transmembrane region" description="Helical" evidence="9">
    <location>
        <begin position="100"/>
        <end position="121"/>
    </location>
</feature>
<evidence type="ECO:0000256" key="3">
    <source>
        <dbReference type="ARBA" id="ARBA00022448"/>
    </source>
</evidence>
<evidence type="ECO:0000259" key="10">
    <source>
        <dbReference type="Pfam" id="PF01545"/>
    </source>
</evidence>
<protein>
    <submittedName>
        <fullName evidence="12">Cation diffusion facilitator family transporter</fullName>
    </submittedName>
</protein>
<dbReference type="InterPro" id="IPR002524">
    <property type="entry name" value="Cation_efflux"/>
</dbReference>
<dbReference type="InterPro" id="IPR058533">
    <property type="entry name" value="Cation_efflux_TM"/>
</dbReference>
<dbReference type="NCBIfam" id="TIGR01297">
    <property type="entry name" value="CDF"/>
    <property type="match status" value="1"/>
</dbReference>
<evidence type="ECO:0000256" key="8">
    <source>
        <dbReference type="SAM" id="MobiDB-lite"/>
    </source>
</evidence>
<evidence type="ECO:0000256" key="6">
    <source>
        <dbReference type="ARBA" id="ARBA00023065"/>
    </source>
</evidence>
<feature type="transmembrane region" description="Helical" evidence="9">
    <location>
        <begin position="194"/>
        <end position="211"/>
    </location>
</feature>
<keyword evidence="5 9" id="KW-1133">Transmembrane helix</keyword>
<evidence type="ECO:0000256" key="9">
    <source>
        <dbReference type="SAM" id="Phobius"/>
    </source>
</evidence>
<organism evidence="12 13">
    <name type="scientific">Sphaerimonospora cavernae</name>
    <dbReference type="NCBI Taxonomy" id="1740611"/>
    <lineage>
        <taxon>Bacteria</taxon>
        <taxon>Bacillati</taxon>
        <taxon>Actinomycetota</taxon>
        <taxon>Actinomycetes</taxon>
        <taxon>Streptosporangiales</taxon>
        <taxon>Streptosporangiaceae</taxon>
        <taxon>Sphaerimonospora</taxon>
    </lineage>
</organism>
<feature type="region of interest" description="Disordered" evidence="8">
    <location>
        <begin position="315"/>
        <end position="371"/>
    </location>
</feature>
<dbReference type="InterPro" id="IPR036837">
    <property type="entry name" value="Cation_efflux_CTD_sf"/>
</dbReference>
<feature type="compositionally biased region" description="Gly residues" evidence="8">
    <location>
        <begin position="358"/>
        <end position="371"/>
    </location>
</feature>
<dbReference type="PANTHER" id="PTHR11562:SF17">
    <property type="entry name" value="RE54080P-RELATED"/>
    <property type="match status" value="1"/>
</dbReference>
<evidence type="ECO:0000256" key="1">
    <source>
        <dbReference type="ARBA" id="ARBA00004141"/>
    </source>
</evidence>
<gene>
    <name evidence="12" type="ORF">ACFHYQ_13375</name>
</gene>
<keyword evidence="6" id="KW-0406">Ion transport</keyword>
<dbReference type="Proteomes" id="UP001589870">
    <property type="component" value="Unassembled WGS sequence"/>
</dbReference>
<dbReference type="Gene3D" id="1.20.1510.10">
    <property type="entry name" value="Cation efflux protein transmembrane domain"/>
    <property type="match status" value="1"/>
</dbReference>
<feature type="transmembrane region" description="Helical" evidence="9">
    <location>
        <begin position="27"/>
        <end position="49"/>
    </location>
</feature>
<feature type="domain" description="Cation efflux protein cytoplasmic" evidence="11">
    <location>
        <begin position="230"/>
        <end position="297"/>
    </location>
</feature>
<evidence type="ECO:0000256" key="4">
    <source>
        <dbReference type="ARBA" id="ARBA00022692"/>
    </source>
</evidence>
<name>A0ABV6U493_9ACTN</name>
<dbReference type="InterPro" id="IPR027470">
    <property type="entry name" value="Cation_efflux_CTD"/>
</dbReference>
<evidence type="ECO:0000259" key="11">
    <source>
        <dbReference type="Pfam" id="PF16916"/>
    </source>
</evidence>
<dbReference type="InterPro" id="IPR027469">
    <property type="entry name" value="Cation_efflux_TMD_sf"/>
</dbReference>
<evidence type="ECO:0000256" key="5">
    <source>
        <dbReference type="ARBA" id="ARBA00022989"/>
    </source>
</evidence>
<evidence type="ECO:0000256" key="2">
    <source>
        <dbReference type="ARBA" id="ARBA00008873"/>
    </source>
</evidence>
<reference evidence="12 13" key="1">
    <citation type="submission" date="2024-09" db="EMBL/GenBank/DDBJ databases">
        <authorList>
            <person name="Sun Q."/>
            <person name="Mori K."/>
        </authorList>
    </citation>
    <scope>NUCLEOTIDE SEQUENCE [LARGE SCALE GENOMIC DNA]</scope>
    <source>
        <strain evidence="12 13">TBRC 1851</strain>
    </source>
</reference>
<comment type="similarity">
    <text evidence="2">Belongs to the cation diffusion facilitator (CDF) transporter (TC 2.A.4) family. SLC30A subfamily.</text>
</comment>
<sequence>MSDAPEHGGGHGREHGHGVRADADRRFLIAALLLILAFMAAEIVVGVFAHSLALLSDAGHMLTDAAAIGLALVAMRIAARPPAGGFTYGLKRAEIISAQINGITLLLLTILFVVEAVHRLISPPEVQGAPVLATGLAGIAVNVAAAWLLSKANRASLNVEGAFQHILSDLYAFIATTIAGLVVCMSGWARADALAALVVAALMLKAGWRLVRDSGRVFMEAAPVGMSPAEIGRRMAAMEQVAEVHDLHVWEVTSGYAALSAHVLVAPEADCHAVRQAIEVVLRDGYGIEHTTLQVDHAPARLLEIGRITRSSCETGVTGVTGVTGAAEPHCRDPHGPSHPGSSGRDPGSRDPGRDPGKGAGPAAGGRQGPR</sequence>
<comment type="caution">
    <text evidence="12">The sequence shown here is derived from an EMBL/GenBank/DDBJ whole genome shotgun (WGS) entry which is preliminary data.</text>
</comment>
<evidence type="ECO:0000313" key="12">
    <source>
        <dbReference type="EMBL" id="MFC0863285.1"/>
    </source>
</evidence>
<feature type="transmembrane region" description="Helical" evidence="9">
    <location>
        <begin position="170"/>
        <end position="188"/>
    </location>
</feature>
<feature type="transmembrane region" description="Helical" evidence="9">
    <location>
        <begin position="127"/>
        <end position="149"/>
    </location>
</feature>
<dbReference type="SUPFAM" id="SSF161111">
    <property type="entry name" value="Cation efflux protein transmembrane domain-like"/>
    <property type="match status" value="1"/>
</dbReference>
<dbReference type="Pfam" id="PF01545">
    <property type="entry name" value="Cation_efflux"/>
    <property type="match status" value="1"/>
</dbReference>
<dbReference type="RefSeq" id="WP_394301444.1">
    <property type="nucleotide sequence ID" value="NZ_JBHMQT010000030.1"/>
</dbReference>
<feature type="transmembrane region" description="Helical" evidence="9">
    <location>
        <begin position="61"/>
        <end position="79"/>
    </location>
</feature>
<evidence type="ECO:0000256" key="7">
    <source>
        <dbReference type="ARBA" id="ARBA00023136"/>
    </source>
</evidence>
<dbReference type="SUPFAM" id="SSF160240">
    <property type="entry name" value="Cation efflux protein cytoplasmic domain-like"/>
    <property type="match status" value="1"/>
</dbReference>
<keyword evidence="4 9" id="KW-0812">Transmembrane</keyword>
<comment type="subcellular location">
    <subcellularLocation>
        <location evidence="1">Membrane</location>
        <topology evidence="1">Multi-pass membrane protein</topology>
    </subcellularLocation>
</comment>
<keyword evidence="7 9" id="KW-0472">Membrane</keyword>
<accession>A0ABV6U493</accession>
<dbReference type="Pfam" id="PF16916">
    <property type="entry name" value="ZT_dimer"/>
    <property type="match status" value="1"/>
</dbReference>
<evidence type="ECO:0000313" key="13">
    <source>
        <dbReference type="Proteomes" id="UP001589870"/>
    </source>
</evidence>
<feature type="compositionally biased region" description="Low complexity" evidence="8">
    <location>
        <begin position="315"/>
        <end position="325"/>
    </location>
</feature>
<proteinExistence type="inferred from homology"/>
<keyword evidence="3" id="KW-0813">Transport</keyword>
<dbReference type="PANTHER" id="PTHR11562">
    <property type="entry name" value="CATION EFFLUX PROTEIN/ ZINC TRANSPORTER"/>
    <property type="match status" value="1"/>
</dbReference>
<feature type="compositionally biased region" description="Basic and acidic residues" evidence="8">
    <location>
        <begin position="347"/>
        <end position="357"/>
    </location>
</feature>
<feature type="domain" description="Cation efflux protein transmembrane" evidence="10">
    <location>
        <begin position="28"/>
        <end position="219"/>
    </location>
</feature>
<dbReference type="EMBL" id="JBHMQT010000030">
    <property type="protein sequence ID" value="MFC0863285.1"/>
    <property type="molecule type" value="Genomic_DNA"/>
</dbReference>
<keyword evidence="13" id="KW-1185">Reference proteome</keyword>